<gene>
    <name evidence="3" type="ORF">I7412_42255</name>
</gene>
<dbReference type="Pfam" id="PF13561">
    <property type="entry name" value="adh_short_C2"/>
    <property type="match status" value="1"/>
</dbReference>
<evidence type="ECO:0000313" key="3">
    <source>
        <dbReference type="EMBL" id="MBL7633666.1"/>
    </source>
</evidence>
<dbReference type="PANTHER" id="PTHR24321:SF14">
    <property type="entry name" value="SHORT-CHAIN TYPE DEHYDROGENASE_REDUCTASE BLR2146-RELATED"/>
    <property type="match status" value="1"/>
</dbReference>
<dbReference type="PANTHER" id="PTHR24321">
    <property type="entry name" value="DEHYDROGENASES, SHORT CHAIN"/>
    <property type="match status" value="1"/>
</dbReference>
<organism evidence="3 4">
    <name type="scientific">Frankia nepalensis</name>
    <dbReference type="NCBI Taxonomy" id="1836974"/>
    <lineage>
        <taxon>Bacteria</taxon>
        <taxon>Bacillati</taxon>
        <taxon>Actinomycetota</taxon>
        <taxon>Actinomycetes</taxon>
        <taxon>Frankiales</taxon>
        <taxon>Frankiaceae</taxon>
        <taxon>Frankia</taxon>
    </lineage>
</organism>
<keyword evidence="2 3" id="KW-0560">Oxidoreductase</keyword>
<comment type="caution">
    <text evidence="3">The sequence shown here is derived from an EMBL/GenBank/DDBJ whole genome shotgun (WGS) entry which is preliminary data.</text>
</comment>
<keyword evidence="4" id="KW-1185">Reference proteome</keyword>
<evidence type="ECO:0000256" key="1">
    <source>
        <dbReference type="ARBA" id="ARBA00006484"/>
    </source>
</evidence>
<dbReference type="FunFam" id="3.40.50.720:FF:000084">
    <property type="entry name" value="Short-chain dehydrogenase reductase"/>
    <property type="match status" value="1"/>
</dbReference>
<evidence type="ECO:0000313" key="4">
    <source>
        <dbReference type="Proteomes" id="UP000604475"/>
    </source>
</evidence>
<dbReference type="EMBL" id="JAEACQ010000393">
    <property type="protein sequence ID" value="MBL7633666.1"/>
    <property type="molecule type" value="Genomic_DNA"/>
</dbReference>
<sequence>MAQLRDKVAIVTGAAGGLGSETCRRLVAEGARVVVADINGPGAEQLAGELGDAAVAYRFDARDESQVRALVDSTVDRFGRLDLLHNNAVLSGPRDGMVEDAEADVWDTAYEINLRGYMFGCKHAIPHMRKAGRGVIVNMASDSALAGDMMLTAYGCTKAAVITLTQYVATQYGKEGIRCVSVTPGAMLTDSMRNHMGPEGVAMLENHHLTPRLGKPSDLAGLIVYLASDDAEFLTGINIPLDGGYYSHLPTTADLRRARR</sequence>
<dbReference type="PRINTS" id="PR00081">
    <property type="entry name" value="GDHRDH"/>
</dbReference>
<reference evidence="3" key="1">
    <citation type="submission" date="2020-12" db="EMBL/GenBank/DDBJ databases">
        <title>Genomic characterization of non-nitrogen-fixing Frankia strains.</title>
        <authorList>
            <person name="Carlos-Shanley C."/>
            <person name="Guerra T."/>
            <person name="Hahn D."/>
        </authorList>
    </citation>
    <scope>NUCLEOTIDE SEQUENCE</scope>
    <source>
        <strain evidence="3">CN6</strain>
    </source>
</reference>
<dbReference type="Proteomes" id="UP000604475">
    <property type="component" value="Unassembled WGS sequence"/>
</dbReference>
<proteinExistence type="inferred from homology"/>
<name>A0A937RJY6_9ACTN</name>
<dbReference type="AlphaFoldDB" id="A0A937RJY6"/>
<accession>A0A937RJY6</accession>
<dbReference type="InterPro" id="IPR036291">
    <property type="entry name" value="NAD(P)-bd_dom_sf"/>
</dbReference>
<evidence type="ECO:0000256" key="2">
    <source>
        <dbReference type="ARBA" id="ARBA00023002"/>
    </source>
</evidence>
<dbReference type="Gene3D" id="3.40.50.720">
    <property type="entry name" value="NAD(P)-binding Rossmann-like Domain"/>
    <property type="match status" value="1"/>
</dbReference>
<protein>
    <submittedName>
        <fullName evidence="3">Glucose 1-dehydrogenase</fullName>
        <ecNumber evidence="3">1.1.1.47</ecNumber>
    </submittedName>
</protein>
<comment type="similarity">
    <text evidence="1">Belongs to the short-chain dehydrogenases/reductases (SDR) family.</text>
</comment>
<dbReference type="PRINTS" id="PR00080">
    <property type="entry name" value="SDRFAMILY"/>
</dbReference>
<dbReference type="SUPFAM" id="SSF51735">
    <property type="entry name" value="NAD(P)-binding Rossmann-fold domains"/>
    <property type="match status" value="1"/>
</dbReference>
<dbReference type="InterPro" id="IPR002347">
    <property type="entry name" value="SDR_fam"/>
</dbReference>
<dbReference type="GO" id="GO:0047936">
    <property type="term" value="F:glucose 1-dehydrogenase [NAD(P)+] activity"/>
    <property type="evidence" value="ECO:0007669"/>
    <property type="project" value="UniProtKB-EC"/>
</dbReference>
<dbReference type="NCBIfam" id="NF005559">
    <property type="entry name" value="PRK07231.1"/>
    <property type="match status" value="1"/>
</dbReference>
<dbReference type="RefSeq" id="WP_203004863.1">
    <property type="nucleotide sequence ID" value="NZ_JADWYU010000166.1"/>
</dbReference>
<dbReference type="EC" id="1.1.1.47" evidence="3"/>